<reference evidence="2 3" key="1">
    <citation type="journal article" date="2024" name="IMA Fungus">
        <title>Apiospora arundinis, a panoply of carbohydrate-active enzymes and secondary metabolites.</title>
        <authorList>
            <person name="Sorensen T."/>
            <person name="Petersen C."/>
            <person name="Muurmann A.T."/>
            <person name="Christiansen J.V."/>
            <person name="Brundto M.L."/>
            <person name="Overgaard C.K."/>
            <person name="Boysen A.T."/>
            <person name="Wollenberg R.D."/>
            <person name="Larsen T.O."/>
            <person name="Sorensen J.L."/>
            <person name="Nielsen K.L."/>
            <person name="Sondergaard T.E."/>
        </authorList>
    </citation>
    <scope>NUCLEOTIDE SEQUENCE [LARGE SCALE GENOMIC DNA]</scope>
    <source>
        <strain evidence="2 3">AAU 773</strain>
    </source>
</reference>
<dbReference type="Proteomes" id="UP001390339">
    <property type="component" value="Unassembled WGS sequence"/>
</dbReference>
<keyword evidence="3" id="KW-1185">Reference proteome</keyword>
<accession>A0ABR2JBH7</accession>
<evidence type="ECO:0000313" key="3">
    <source>
        <dbReference type="Proteomes" id="UP001390339"/>
    </source>
</evidence>
<organism evidence="2 3">
    <name type="scientific">Apiospora arundinis</name>
    <dbReference type="NCBI Taxonomy" id="335852"/>
    <lineage>
        <taxon>Eukaryota</taxon>
        <taxon>Fungi</taxon>
        <taxon>Dikarya</taxon>
        <taxon>Ascomycota</taxon>
        <taxon>Pezizomycotina</taxon>
        <taxon>Sordariomycetes</taxon>
        <taxon>Xylariomycetidae</taxon>
        <taxon>Amphisphaeriales</taxon>
        <taxon>Apiosporaceae</taxon>
        <taxon>Apiospora</taxon>
    </lineage>
</organism>
<evidence type="ECO:0000313" key="2">
    <source>
        <dbReference type="EMBL" id="KAK8874615.1"/>
    </source>
</evidence>
<feature type="region of interest" description="Disordered" evidence="1">
    <location>
        <begin position="14"/>
        <end position="47"/>
    </location>
</feature>
<name>A0ABR2JBH7_9PEZI</name>
<sequence>MALTSEIRQLKAEMSTRVSFHDVDDESARGQGSQQQQQQQQQDEDLGIQGLTIVMHLKGKDDLVINTDLTQDVEEAEE</sequence>
<dbReference type="EMBL" id="JAPCWZ010000003">
    <property type="protein sequence ID" value="KAK8874615.1"/>
    <property type="molecule type" value="Genomic_DNA"/>
</dbReference>
<comment type="caution">
    <text evidence="2">The sequence shown here is derived from an EMBL/GenBank/DDBJ whole genome shotgun (WGS) entry which is preliminary data.</text>
</comment>
<proteinExistence type="predicted"/>
<evidence type="ECO:0000256" key="1">
    <source>
        <dbReference type="SAM" id="MobiDB-lite"/>
    </source>
</evidence>
<protein>
    <submittedName>
        <fullName evidence="2">Uncharacterized protein</fullName>
    </submittedName>
</protein>
<feature type="compositionally biased region" description="Basic and acidic residues" evidence="1">
    <location>
        <begin position="19"/>
        <end position="28"/>
    </location>
</feature>
<gene>
    <name evidence="2" type="ORF">PGQ11_005129</name>
</gene>